<keyword evidence="7 9" id="KW-1133">Transmembrane helix</keyword>
<dbReference type="PANTHER" id="PTHR30425:SF1">
    <property type="entry name" value="PHOSPHATE TRANSPORT SYSTEM PERMEASE PROTEIN PSTC"/>
    <property type="match status" value="1"/>
</dbReference>
<dbReference type="InterPro" id="IPR035906">
    <property type="entry name" value="MetI-like_sf"/>
</dbReference>
<feature type="domain" description="ABC transmembrane type-1" evidence="11">
    <location>
        <begin position="78"/>
        <end position="313"/>
    </location>
</feature>
<feature type="transmembrane region" description="Helical" evidence="9">
    <location>
        <begin position="295"/>
        <end position="318"/>
    </location>
</feature>
<evidence type="ECO:0000256" key="6">
    <source>
        <dbReference type="ARBA" id="ARBA00022692"/>
    </source>
</evidence>
<evidence type="ECO:0000256" key="4">
    <source>
        <dbReference type="ARBA" id="ARBA00022475"/>
    </source>
</evidence>
<evidence type="ECO:0000313" key="12">
    <source>
        <dbReference type="EMBL" id="SMD15016.1"/>
    </source>
</evidence>
<evidence type="ECO:0000256" key="9">
    <source>
        <dbReference type="RuleBase" id="RU363032"/>
    </source>
</evidence>
<organism evidence="12 13">
    <name type="scientific">Kibdelosporangium aridum</name>
    <dbReference type="NCBI Taxonomy" id="2030"/>
    <lineage>
        <taxon>Bacteria</taxon>
        <taxon>Bacillati</taxon>
        <taxon>Actinomycetota</taxon>
        <taxon>Actinomycetes</taxon>
        <taxon>Pseudonocardiales</taxon>
        <taxon>Pseudonocardiaceae</taxon>
        <taxon>Kibdelosporangium</taxon>
    </lineage>
</organism>
<evidence type="ECO:0000256" key="7">
    <source>
        <dbReference type="ARBA" id="ARBA00022989"/>
    </source>
</evidence>
<keyword evidence="6 9" id="KW-0812">Transmembrane</keyword>
<dbReference type="EMBL" id="FWXV01000004">
    <property type="protein sequence ID" value="SMD15016.1"/>
    <property type="molecule type" value="Genomic_DNA"/>
</dbReference>
<protein>
    <recommendedName>
        <fullName evidence="10">Phosphate transport system permease protein</fullName>
    </recommendedName>
</protein>
<evidence type="ECO:0000256" key="10">
    <source>
        <dbReference type="RuleBase" id="RU363054"/>
    </source>
</evidence>
<feature type="transmembrane region" description="Helical" evidence="9">
    <location>
        <begin position="21"/>
        <end position="46"/>
    </location>
</feature>
<dbReference type="SUPFAM" id="SSF161098">
    <property type="entry name" value="MetI-like"/>
    <property type="match status" value="1"/>
</dbReference>
<feature type="transmembrane region" description="Helical" evidence="9">
    <location>
        <begin position="115"/>
        <end position="138"/>
    </location>
</feature>
<keyword evidence="13" id="KW-1185">Reference proteome</keyword>
<feature type="transmembrane region" description="Helical" evidence="9">
    <location>
        <begin position="72"/>
        <end position="103"/>
    </location>
</feature>
<keyword evidence="8 9" id="KW-0472">Membrane</keyword>
<keyword evidence="5 10" id="KW-0592">Phosphate transport</keyword>
<name>A0A1Y5XW74_KIBAR</name>
<dbReference type="InterPro" id="IPR011864">
    <property type="entry name" value="Phosphate_PstC"/>
</dbReference>
<sequence length="328" mass="35172">MTTDVDRPRPVRPSVPLSDRVFRGVVRAAGITVLVIMGAIGLFLAYQAVPTLRTFGFDFFTEPSFIPNQEKLGIAAVGLFTLQVAGVAIVVAFPLALMTALYISEYAPGRLKGSLIALLDLMAAIPSVVYGLFGFVFLTPHMIYLSRWLSKYLGFLPFFDVRTDVNAAAWEQSMYTSSPFIAGMVVAMMVLPFAAAIMREVFSQAPLGEREGALALGSTRWGMIRSVVLPFGKGGIIGGTMLALGRALGETIAVVMILAPVFDIRFRILENGGVTISSLIALRFGEATQSQLSSLMAAGLVLFLFTLVVNTIASTIVARTRSGSATEI</sequence>
<dbReference type="OrthoDB" id="9785113at2"/>
<evidence type="ECO:0000256" key="8">
    <source>
        <dbReference type="ARBA" id="ARBA00023136"/>
    </source>
</evidence>
<dbReference type="AlphaFoldDB" id="A0A1Y5XW74"/>
<dbReference type="RefSeq" id="WP_051896158.1">
    <property type="nucleotide sequence ID" value="NZ_FWXV01000004.1"/>
</dbReference>
<keyword evidence="4 10" id="KW-1003">Cell membrane</keyword>
<gene>
    <name evidence="12" type="ORF">SAMN05661093_05192</name>
</gene>
<dbReference type="GO" id="GO:0006817">
    <property type="term" value="P:phosphate ion transport"/>
    <property type="evidence" value="ECO:0007669"/>
    <property type="project" value="UniProtKB-KW"/>
</dbReference>
<comment type="similarity">
    <text evidence="2 10">Belongs to the binding-protein-dependent transport system permease family. CysTW subfamily.</text>
</comment>
<reference evidence="12 13" key="1">
    <citation type="submission" date="2017-04" db="EMBL/GenBank/DDBJ databases">
        <authorList>
            <person name="Afonso C.L."/>
            <person name="Miller P.J."/>
            <person name="Scott M.A."/>
            <person name="Spackman E."/>
            <person name="Goraichik I."/>
            <person name="Dimitrov K.M."/>
            <person name="Suarez D.L."/>
            <person name="Swayne D.E."/>
        </authorList>
    </citation>
    <scope>NUCLEOTIDE SEQUENCE [LARGE SCALE GENOMIC DNA]</scope>
    <source>
        <strain evidence="12 13">DSM 43828</strain>
    </source>
</reference>
<dbReference type="GO" id="GO:0005315">
    <property type="term" value="F:phosphate transmembrane transporter activity"/>
    <property type="evidence" value="ECO:0007669"/>
    <property type="project" value="InterPro"/>
</dbReference>
<evidence type="ECO:0000313" key="13">
    <source>
        <dbReference type="Proteomes" id="UP000192674"/>
    </source>
</evidence>
<comment type="subcellular location">
    <subcellularLocation>
        <location evidence="1 9">Cell membrane</location>
        <topology evidence="1 9">Multi-pass membrane protein</topology>
    </subcellularLocation>
</comment>
<keyword evidence="3 9" id="KW-0813">Transport</keyword>
<dbReference type="Proteomes" id="UP000192674">
    <property type="component" value="Unassembled WGS sequence"/>
</dbReference>
<dbReference type="InterPro" id="IPR051124">
    <property type="entry name" value="Phosphate_Transport_Permease"/>
</dbReference>
<evidence type="ECO:0000256" key="3">
    <source>
        <dbReference type="ARBA" id="ARBA00022448"/>
    </source>
</evidence>
<feature type="transmembrane region" description="Helical" evidence="9">
    <location>
        <begin position="243"/>
        <end position="262"/>
    </location>
</feature>
<evidence type="ECO:0000259" key="11">
    <source>
        <dbReference type="PROSITE" id="PS50928"/>
    </source>
</evidence>
<dbReference type="CDD" id="cd06261">
    <property type="entry name" value="TM_PBP2"/>
    <property type="match status" value="1"/>
</dbReference>
<comment type="function">
    <text evidence="10">Part of the binding-protein-dependent transport system for phosphate; probably responsible for the translocation of the substrate across the membrane.</text>
</comment>
<dbReference type="PANTHER" id="PTHR30425">
    <property type="entry name" value="PHOSPHATE TRANSPORT SYSTEM PERMEASE PROTEIN PST"/>
    <property type="match status" value="1"/>
</dbReference>
<proteinExistence type="inferred from homology"/>
<evidence type="ECO:0000256" key="5">
    <source>
        <dbReference type="ARBA" id="ARBA00022592"/>
    </source>
</evidence>
<dbReference type="Gene3D" id="1.10.3720.10">
    <property type="entry name" value="MetI-like"/>
    <property type="match status" value="1"/>
</dbReference>
<accession>A0A1Y5XW74</accession>
<evidence type="ECO:0000256" key="2">
    <source>
        <dbReference type="ARBA" id="ARBA00007069"/>
    </source>
</evidence>
<dbReference type="Pfam" id="PF00528">
    <property type="entry name" value="BPD_transp_1"/>
    <property type="match status" value="1"/>
</dbReference>
<dbReference type="InterPro" id="IPR000515">
    <property type="entry name" value="MetI-like"/>
</dbReference>
<evidence type="ECO:0000256" key="1">
    <source>
        <dbReference type="ARBA" id="ARBA00004651"/>
    </source>
</evidence>
<dbReference type="GO" id="GO:0005886">
    <property type="term" value="C:plasma membrane"/>
    <property type="evidence" value="ECO:0007669"/>
    <property type="project" value="UniProtKB-SubCell"/>
</dbReference>
<dbReference type="NCBIfam" id="TIGR02138">
    <property type="entry name" value="phosphate_pstC"/>
    <property type="match status" value="1"/>
</dbReference>
<feature type="transmembrane region" description="Helical" evidence="9">
    <location>
        <begin position="180"/>
        <end position="198"/>
    </location>
</feature>
<dbReference type="PROSITE" id="PS50928">
    <property type="entry name" value="ABC_TM1"/>
    <property type="match status" value="1"/>
</dbReference>